<dbReference type="EMBL" id="CP004005">
    <property type="protein sequence ID" value="AGH17005.1"/>
    <property type="molecule type" value="Genomic_DNA"/>
</dbReference>
<dbReference type="Proteomes" id="UP000011820">
    <property type="component" value="Chromosome"/>
</dbReference>
<dbReference type="GeneID" id="93077000"/>
<proteinExistence type="predicted"/>
<keyword evidence="1" id="KW-0175">Coiled coil</keyword>
<sequence length="120" mass="13800">MRAKTLLASTLVTTAITIIGCSLVEDNRIESLRMVKEAKMEVLEAHKLAKEYVEQANQRVKEAEEQSNARLLKGLGMDDLVRYFMNLDSQNQAFFIDTIQNKYQDEMEELSEFGEKVSDY</sequence>
<organism evidence="2 3">
    <name type="scientific">Candidatus Liberibacter asiaticus str. gxpsy</name>
    <dbReference type="NCBI Taxonomy" id="1174529"/>
    <lineage>
        <taxon>Bacteria</taxon>
        <taxon>Pseudomonadati</taxon>
        <taxon>Pseudomonadota</taxon>
        <taxon>Alphaproteobacteria</taxon>
        <taxon>Hyphomicrobiales</taxon>
        <taxon>Rhizobiaceae</taxon>
        <taxon>Liberibacter</taxon>
    </lineage>
</organism>
<keyword evidence="3" id="KW-1185">Reference proteome</keyword>
<accession>A0ABN4B0W5</accession>
<reference evidence="2 3" key="1">
    <citation type="journal article" date="2013" name="Genome Announc.">
        <title>Complete Genome Sequence of a Chinese Strain of 'Candidatus Liberibacter asiaticus'.</title>
        <authorList>
            <person name="Lin H."/>
            <person name="Han C.S."/>
            <person name="Liu B."/>
            <person name="Lou B."/>
            <person name="Bai X."/>
            <person name="Deng C."/>
            <person name="Civerolo E.L."/>
            <person name="Gupta G."/>
        </authorList>
    </citation>
    <scope>NUCLEOTIDE SEQUENCE [LARGE SCALE GENOMIC DNA]</scope>
    <source>
        <strain evidence="3">gxpsy</strain>
    </source>
</reference>
<feature type="coiled-coil region" evidence="1">
    <location>
        <begin position="46"/>
        <end position="116"/>
    </location>
</feature>
<evidence type="ECO:0000313" key="3">
    <source>
        <dbReference type="Proteomes" id="UP000011820"/>
    </source>
</evidence>
<gene>
    <name evidence="2" type="ORF">WSI_03175</name>
</gene>
<evidence type="ECO:0008006" key="4">
    <source>
        <dbReference type="Google" id="ProtNLM"/>
    </source>
</evidence>
<evidence type="ECO:0000313" key="2">
    <source>
        <dbReference type="EMBL" id="AGH17005.1"/>
    </source>
</evidence>
<name>A0ABN4B0W5_LIBAS</name>
<dbReference type="RefSeq" id="WP_015452602.1">
    <property type="nucleotide sequence ID" value="NC_020549.1"/>
</dbReference>
<dbReference type="PROSITE" id="PS51257">
    <property type="entry name" value="PROKAR_LIPOPROTEIN"/>
    <property type="match status" value="1"/>
</dbReference>
<evidence type="ECO:0000256" key="1">
    <source>
        <dbReference type="SAM" id="Coils"/>
    </source>
</evidence>
<protein>
    <recommendedName>
        <fullName evidence="4">Lipoprotein</fullName>
    </recommendedName>
</protein>